<organism evidence="4 7">
    <name type="scientific">Actinopolyspora erythraea</name>
    <dbReference type="NCBI Taxonomy" id="414996"/>
    <lineage>
        <taxon>Bacteria</taxon>
        <taxon>Bacillati</taxon>
        <taxon>Actinomycetota</taxon>
        <taxon>Actinomycetes</taxon>
        <taxon>Actinopolysporales</taxon>
        <taxon>Actinopolysporaceae</taxon>
        <taxon>Actinopolyspora</taxon>
    </lineage>
</organism>
<dbReference type="PANTHER" id="PTHR47396">
    <property type="entry name" value="TYPE I RESTRICTION ENZYME ECOKI R PROTEIN"/>
    <property type="match status" value="1"/>
</dbReference>
<dbReference type="GO" id="GO:0005524">
    <property type="term" value="F:ATP binding"/>
    <property type="evidence" value="ECO:0007669"/>
    <property type="project" value="UniProtKB-KW"/>
</dbReference>
<dbReference type="InterPro" id="IPR006935">
    <property type="entry name" value="Helicase/UvrB_N"/>
</dbReference>
<dbReference type="EMBL" id="CP022752">
    <property type="protein sequence ID" value="ASU79123.1"/>
    <property type="molecule type" value="Genomic_DNA"/>
</dbReference>
<gene>
    <name evidence="4" type="ORF">CDG81_13435</name>
    <name evidence="5" type="ORF">IL38_16360</name>
</gene>
<dbReference type="Proteomes" id="UP000029737">
    <property type="component" value="Unassembled WGS sequence"/>
</dbReference>
<dbReference type="InterPro" id="IPR013670">
    <property type="entry name" value="EcoEI_R_C_dom"/>
</dbReference>
<evidence type="ECO:0000259" key="3">
    <source>
        <dbReference type="PROSITE" id="PS51194"/>
    </source>
</evidence>
<dbReference type="InterPro" id="IPR001650">
    <property type="entry name" value="Helicase_C-like"/>
</dbReference>
<accession>A0A099D358</accession>
<keyword evidence="6" id="KW-1185">Reference proteome</keyword>
<sequence length="1149" mass="130940">MSNFEFLQAEWPELYREATHAERLAFADSRASAFYTRRVLELAVEWIFKADASLKRPYQPDLAAHLNEPTLLKVAGPDIRTKMDVIRREGNRAVHRKAPVQPKTAVSTLGELFQVLYWMARTYCRDPQNVPAPGQQFDQTAIPRPEPAEVRKAKQQELQAQAEKFKQQAEELAAERRKNQDLDAELKELREQIKAVKAANESVTDTHDYNEDETRTHIIDLLLREAGWALDQPEDREFPVTGLPASASKSGEGKVDYVLWDDDGKPLAVVEAKRTRKDARLGQQQAKLYADALEKQFGQRPLIFFSNGYETYFHDDLNYPKRQVQGFYTKDELRRVIHRRTNRLSLRNGTPINSDIVERHYQTRAIQRIADAFEEQSLRHALLVMATGTGKTRTVVALSDLMMRTKWAHRILFLADRQALVTQATNAFKTHLPNVTTVNLLDEKDDPHAHVFVSTYPTMMNLINQIDGDGRRVFGPGFFDMVVIDEAHRSIFQKYSAIFDYFDALLVGLTATPKDEIARNTYRVFELENGVPTDVYSLEEAVEEGYLVPPQAIEVPLKFQRDGIKYDELSEEEQEEWEDLDWGDDGPPTEISSAELNEYLFNADTVDKVLQTLMTHGIKVGGGDTLGKTIIFAANSRHAEFIAERFDANYPHYKGAFAQVITYQKDYAQSLIDDFSDPAKQPQVAISVDMLDTGIDVPDVVNLVFFKLVRSKTKFWQMIGRGTRLRPDLFGPNRSKERFYVFDVCQNLEFFKQNMPVAEGNIQPSLGQKLFEGRADLLLALDQRTEAATRTQQPESNGTVSESGLRWDLATRLHDEVAGMKPDNFLVRPHRKYVDLFGEFAAWLEFTPDAHAKVVDHLAGLPTSFRDQHDEGEEAKRFDLLTLKLQLASLHGNSEYDRLRDQVREIASLLLSGDHLSIPAIKTQQHLLDEVNGDEWWQDVTLPMLENMRRKLRGLVRLIEKKKRNPVYTDFEDDLGELTHATLEGVSGPDFSRFEHKIRIYLNTHADNLVVQKIRRNRQITTADLAELERVLIEAGLATPAHLDIVYEYGGLGVFLRSLTGLDREAAVRAFDQFQQGKTFNANQLHFMQQVIDHVCRNGIVEVEALYDSPFTSRAPSGPEDLFTEDEVDEIVSIVKEIKATAVATDDVA</sequence>
<dbReference type="InterPro" id="IPR027417">
    <property type="entry name" value="P-loop_NTPase"/>
</dbReference>
<dbReference type="Pfam" id="PF08463">
    <property type="entry name" value="EcoEI_R_C"/>
    <property type="match status" value="1"/>
</dbReference>
<dbReference type="CDD" id="cd18032">
    <property type="entry name" value="DEXHc_RE_I_III_res"/>
    <property type="match status" value="1"/>
</dbReference>
<keyword evidence="1" id="KW-0175">Coiled coil</keyword>
<dbReference type="Pfam" id="PF04313">
    <property type="entry name" value="HSDR_N"/>
    <property type="match status" value="1"/>
</dbReference>
<dbReference type="EMBL" id="JPMV01000029">
    <property type="protein sequence ID" value="KGI80598.1"/>
    <property type="molecule type" value="Genomic_DNA"/>
</dbReference>
<dbReference type="RefSeq" id="WP_043575038.1">
    <property type="nucleotide sequence ID" value="NZ_CP022752.1"/>
</dbReference>
<dbReference type="Gene3D" id="3.90.1570.30">
    <property type="match status" value="1"/>
</dbReference>
<feature type="domain" description="Helicase C-terminal" evidence="3">
    <location>
        <begin position="605"/>
        <end position="763"/>
    </location>
</feature>
<dbReference type="InterPro" id="IPR025285">
    <property type="entry name" value="DUF4145"/>
</dbReference>
<evidence type="ECO:0000256" key="1">
    <source>
        <dbReference type="SAM" id="Coils"/>
    </source>
</evidence>
<dbReference type="GO" id="GO:0009035">
    <property type="term" value="F:type I site-specific deoxyribonuclease activity"/>
    <property type="evidence" value="ECO:0007669"/>
    <property type="project" value="UniProtKB-EC"/>
</dbReference>
<dbReference type="GO" id="GO:0003677">
    <property type="term" value="F:DNA binding"/>
    <property type="evidence" value="ECO:0007669"/>
    <property type="project" value="UniProtKB-KW"/>
</dbReference>
<dbReference type="PROSITE" id="PS51194">
    <property type="entry name" value="HELICASE_CTER"/>
    <property type="match status" value="1"/>
</dbReference>
<feature type="domain" description="Helicase ATP-binding" evidence="2">
    <location>
        <begin position="372"/>
        <end position="531"/>
    </location>
</feature>
<dbReference type="Pfam" id="PF04851">
    <property type="entry name" value="ResIII"/>
    <property type="match status" value="1"/>
</dbReference>
<evidence type="ECO:0000259" key="2">
    <source>
        <dbReference type="PROSITE" id="PS51192"/>
    </source>
</evidence>
<dbReference type="REBASE" id="216525">
    <property type="entry name" value="Aer90600ORF13425P"/>
</dbReference>
<proteinExistence type="predicted"/>
<dbReference type="CDD" id="cd18799">
    <property type="entry name" value="SF2_C_EcoAI-like"/>
    <property type="match status" value="1"/>
</dbReference>
<feature type="coiled-coil region" evidence="1">
    <location>
        <begin position="148"/>
        <end position="206"/>
    </location>
</feature>
<dbReference type="Pfam" id="PF00271">
    <property type="entry name" value="Helicase_C"/>
    <property type="match status" value="1"/>
</dbReference>
<evidence type="ECO:0000313" key="7">
    <source>
        <dbReference type="Proteomes" id="UP000215043"/>
    </source>
</evidence>
<keyword evidence="4" id="KW-0378">Hydrolase</keyword>
<dbReference type="PANTHER" id="PTHR47396:SF1">
    <property type="entry name" value="ATP-DEPENDENT HELICASE IRC3-RELATED"/>
    <property type="match status" value="1"/>
</dbReference>
<dbReference type="AlphaFoldDB" id="A0A099D358"/>
<dbReference type="PROSITE" id="PS51192">
    <property type="entry name" value="HELICASE_ATP_BIND_1"/>
    <property type="match status" value="1"/>
</dbReference>
<dbReference type="SMART" id="SM00487">
    <property type="entry name" value="DEXDc"/>
    <property type="match status" value="1"/>
</dbReference>
<dbReference type="Gene3D" id="3.40.50.300">
    <property type="entry name" value="P-loop containing nucleotide triphosphate hydrolases"/>
    <property type="match status" value="2"/>
</dbReference>
<keyword evidence="4" id="KW-0540">Nuclease</keyword>
<reference evidence="5 6" key="1">
    <citation type="journal article" date="2014" name="PLoS ONE">
        <title>Identification and Characterization of a New Erythromycin Biosynthetic Gene Cluster in Actinopolyspora erythraea YIM90600, a Novel Erythronolide-Producing Halophilic Actinomycete Isolated from Salt Field.</title>
        <authorList>
            <person name="Chen D."/>
            <person name="Feng J."/>
            <person name="Huang L."/>
            <person name="Zhang Q."/>
            <person name="Wu J."/>
            <person name="Zhu X."/>
            <person name="Duan Y."/>
            <person name="Xu Z."/>
        </authorList>
    </citation>
    <scope>NUCLEOTIDE SEQUENCE [LARGE SCALE GENOMIC DNA]</scope>
    <source>
        <strain evidence="5 6">YIM90600</strain>
    </source>
</reference>
<dbReference type="InterPro" id="IPR007409">
    <property type="entry name" value="Restrct_endonuc_type1_HsdR_N"/>
</dbReference>
<dbReference type="OrthoDB" id="9776021at2"/>
<keyword evidence="4" id="KW-0255">Endonuclease</keyword>
<dbReference type="Pfam" id="PF13643">
    <property type="entry name" value="DUF4145"/>
    <property type="match status" value="1"/>
</dbReference>
<name>A0A099D358_9ACTN</name>
<dbReference type="GO" id="GO:0005829">
    <property type="term" value="C:cytosol"/>
    <property type="evidence" value="ECO:0007669"/>
    <property type="project" value="TreeGrafter"/>
</dbReference>
<dbReference type="eggNOG" id="COG4096">
    <property type="taxonomic scope" value="Bacteria"/>
</dbReference>
<dbReference type="InterPro" id="IPR050742">
    <property type="entry name" value="Helicase_Restrict-Modif_Enz"/>
</dbReference>
<protein>
    <submittedName>
        <fullName evidence="4">Restriction endonuclease subunit R</fullName>
    </submittedName>
</protein>
<evidence type="ECO:0000313" key="4">
    <source>
        <dbReference type="EMBL" id="ASU79123.1"/>
    </source>
</evidence>
<dbReference type="HOGENOM" id="CLU_009326_0_0_11"/>
<dbReference type="InterPro" id="IPR014001">
    <property type="entry name" value="Helicase_ATP-bd"/>
</dbReference>
<dbReference type="GO" id="GO:0009307">
    <property type="term" value="P:DNA restriction-modification system"/>
    <property type="evidence" value="ECO:0007669"/>
    <property type="project" value="UniProtKB-KW"/>
</dbReference>
<dbReference type="KEGG" id="aey:CDG81_13435"/>
<reference evidence="4 7" key="2">
    <citation type="submission" date="2017-08" db="EMBL/GenBank/DDBJ databases">
        <title>The complete genome sequence of moderately halophilic actinomycete Actinopolyspora erythraea YIM 90600, the producer of novel erythromycin, novel actinopolysporins A-C and tubercidin.</title>
        <authorList>
            <person name="Yin M."/>
            <person name="Tang S."/>
        </authorList>
    </citation>
    <scope>NUCLEOTIDE SEQUENCE [LARGE SCALE GENOMIC DNA]</scope>
    <source>
        <strain evidence="4 7">YIM 90600</strain>
    </source>
</reference>
<evidence type="ECO:0000313" key="6">
    <source>
        <dbReference type="Proteomes" id="UP000029737"/>
    </source>
</evidence>
<dbReference type="Proteomes" id="UP000215043">
    <property type="component" value="Chromosome"/>
</dbReference>
<dbReference type="SUPFAM" id="SSF52540">
    <property type="entry name" value="P-loop containing nucleoside triphosphate hydrolases"/>
    <property type="match status" value="2"/>
</dbReference>
<evidence type="ECO:0000313" key="5">
    <source>
        <dbReference type="EMBL" id="KGI80598.1"/>
    </source>
</evidence>